<keyword evidence="8 16" id="KW-0732">Signal</keyword>
<dbReference type="InterPro" id="IPR036852">
    <property type="entry name" value="Peptidase_S8/S53_dom_sf"/>
</dbReference>
<dbReference type="PROSITE" id="PS00138">
    <property type="entry name" value="SUBTILASE_SER"/>
    <property type="match status" value="1"/>
</dbReference>
<dbReference type="CDD" id="cd11377">
    <property type="entry name" value="Pro-peptidase_S53"/>
    <property type="match status" value="1"/>
</dbReference>
<dbReference type="EMBL" id="LKMD01000102">
    <property type="protein sequence ID" value="PIA97093.1"/>
    <property type="molecule type" value="Genomic_DNA"/>
</dbReference>
<dbReference type="PANTHER" id="PTHR14218:SF39">
    <property type="entry name" value="PEPTIDASE S53 DOMAIN-CONTAINING PROTEIN"/>
    <property type="match status" value="1"/>
</dbReference>
<comment type="catalytic activity">
    <reaction evidence="1">
        <text>Release of an N-terminal tripeptide from a polypeptide.</text>
        <dbReference type="EC" id="3.4.14.10"/>
    </reaction>
</comment>
<evidence type="ECO:0000256" key="12">
    <source>
        <dbReference type="ARBA" id="ARBA00023026"/>
    </source>
</evidence>
<dbReference type="SUPFAM" id="SSF54897">
    <property type="entry name" value="Protease propeptides/inhibitors"/>
    <property type="match status" value="1"/>
</dbReference>
<feature type="signal peptide" evidence="16">
    <location>
        <begin position="1"/>
        <end position="17"/>
    </location>
</feature>
<evidence type="ECO:0000256" key="1">
    <source>
        <dbReference type="ARBA" id="ARBA00001910"/>
    </source>
</evidence>
<evidence type="ECO:0000256" key="8">
    <source>
        <dbReference type="ARBA" id="ARBA00022729"/>
    </source>
</evidence>
<evidence type="ECO:0000256" key="13">
    <source>
        <dbReference type="ARBA" id="ARBA00023145"/>
    </source>
</evidence>
<dbReference type="EC" id="3.4.14.10" evidence="4"/>
<keyword evidence="12" id="KW-0843">Virulence</keyword>
<dbReference type="PANTHER" id="PTHR14218">
    <property type="entry name" value="PROTEASE S8 TRIPEPTIDYL PEPTIDASE I CLN2"/>
    <property type="match status" value="1"/>
</dbReference>
<dbReference type="GO" id="GO:0008240">
    <property type="term" value="F:tripeptidyl-peptidase activity"/>
    <property type="evidence" value="ECO:0007669"/>
    <property type="project" value="UniProtKB-EC"/>
</dbReference>
<dbReference type="FunFam" id="3.40.50.200:FF:000015">
    <property type="entry name" value="Tripeptidyl peptidase A"/>
    <property type="match status" value="1"/>
</dbReference>
<organism evidence="18 20">
    <name type="scientific">Cercospora beticola</name>
    <name type="common">Sugarbeet leaf spot fungus</name>
    <dbReference type="NCBI Taxonomy" id="122368"/>
    <lineage>
        <taxon>Eukaryota</taxon>
        <taxon>Fungi</taxon>
        <taxon>Dikarya</taxon>
        <taxon>Ascomycota</taxon>
        <taxon>Pezizomycotina</taxon>
        <taxon>Dothideomycetes</taxon>
        <taxon>Dothideomycetidae</taxon>
        <taxon>Mycosphaerellales</taxon>
        <taxon>Mycosphaerellaceae</taxon>
        <taxon>Cercospora</taxon>
    </lineage>
</organism>
<dbReference type="Pfam" id="PF00082">
    <property type="entry name" value="Peptidase_S8"/>
    <property type="match status" value="1"/>
</dbReference>
<dbReference type="GO" id="GO:0004252">
    <property type="term" value="F:serine-type endopeptidase activity"/>
    <property type="evidence" value="ECO:0007669"/>
    <property type="project" value="UniProtKB-UniRule"/>
</dbReference>
<feature type="chain" id="PRO_5013680345" description="tripeptidyl-peptidase II" evidence="16">
    <location>
        <begin position="18"/>
        <end position="610"/>
    </location>
</feature>
<comment type="subcellular location">
    <subcellularLocation>
        <location evidence="3">Secreted</location>
        <location evidence="3">Extracellular space</location>
    </subcellularLocation>
</comment>
<proteinExistence type="predicted"/>
<keyword evidence="7 15" id="KW-0479">Metal-binding</keyword>
<feature type="active site" description="Charge relay system" evidence="15">
    <location>
        <position position="310"/>
    </location>
</feature>
<evidence type="ECO:0000313" key="21">
    <source>
        <dbReference type="Proteomes" id="UP001302367"/>
    </source>
</evidence>
<comment type="function">
    <text evidence="2">Secreted tripeptidyl-peptidase which degrades proteins at acidic pHs and is involved in virulence.</text>
</comment>
<dbReference type="AlphaFoldDB" id="A0A2G5HXT7"/>
<evidence type="ECO:0000256" key="2">
    <source>
        <dbReference type="ARBA" id="ARBA00002451"/>
    </source>
</evidence>
<evidence type="ECO:0000313" key="19">
    <source>
        <dbReference type="EMBL" id="WPA98517.1"/>
    </source>
</evidence>
<keyword evidence="11 15" id="KW-0106">Calcium</keyword>
<dbReference type="PROSITE" id="PS51695">
    <property type="entry name" value="SEDOLISIN"/>
    <property type="match status" value="1"/>
</dbReference>
<dbReference type="GO" id="GO:0005576">
    <property type="term" value="C:extracellular region"/>
    <property type="evidence" value="ECO:0007669"/>
    <property type="project" value="UniProtKB-SubCell"/>
</dbReference>
<evidence type="ECO:0000313" key="18">
    <source>
        <dbReference type="EMBL" id="PIA97093.1"/>
    </source>
</evidence>
<evidence type="ECO:0000256" key="6">
    <source>
        <dbReference type="ARBA" id="ARBA00022670"/>
    </source>
</evidence>
<evidence type="ECO:0000256" key="4">
    <source>
        <dbReference type="ARBA" id="ARBA00012462"/>
    </source>
</evidence>
<evidence type="ECO:0000256" key="14">
    <source>
        <dbReference type="ARBA" id="ARBA00023180"/>
    </source>
</evidence>
<evidence type="ECO:0000256" key="7">
    <source>
        <dbReference type="ARBA" id="ARBA00022723"/>
    </source>
</evidence>
<dbReference type="InterPro" id="IPR030400">
    <property type="entry name" value="Sedolisin_dom"/>
</dbReference>
<dbReference type="CDD" id="cd04056">
    <property type="entry name" value="Peptidases_S53"/>
    <property type="match status" value="1"/>
</dbReference>
<feature type="binding site" evidence="15">
    <location>
        <position position="591"/>
    </location>
    <ligand>
        <name>Ca(2+)</name>
        <dbReference type="ChEBI" id="CHEBI:29108"/>
    </ligand>
</feature>
<dbReference type="Proteomes" id="UP000230605">
    <property type="component" value="Chromosome 2"/>
</dbReference>
<evidence type="ECO:0000256" key="15">
    <source>
        <dbReference type="PROSITE-ProRule" id="PRU01032"/>
    </source>
</evidence>
<keyword evidence="13" id="KW-0865">Zymogen</keyword>
<evidence type="ECO:0000256" key="3">
    <source>
        <dbReference type="ARBA" id="ARBA00004239"/>
    </source>
</evidence>
<dbReference type="GO" id="GO:0046872">
    <property type="term" value="F:metal ion binding"/>
    <property type="evidence" value="ECO:0007669"/>
    <property type="project" value="UniProtKB-UniRule"/>
</dbReference>
<keyword evidence="5" id="KW-0964">Secreted</keyword>
<sequence>MRSISAAALYGLTAVLAAPLQDRSDYAVHNSHFVPPGWQKIGKPSPDHSVSLRIGLKQSAFEQLEKELYEVSDPEHERYGQHLSMSDIHSFTAPHEEALSAVEQWLESHGITADNLHYSPPKDWITIALPVSKVESLLDTEYHEYRHEDGKEVVRTTQYSLPRSLHGHIDVIQPTNYFGNPKHHGTSVKIASFGLPDSELPSTDVSRLASIEAADPAAAAYPNANVSLVCVAGQTVSSLCVRTLYNTVDYTPKVPQKNYAGITNYLNETPSDSDFKLYMAAQRPGSDPNYLFSRQIIANAADDQNDQGVEANLDVQAVGGIAYPTRFTSYSTGGSPPFKPDLLTPTNTNEPYLVWLDYVLKQKDVPYVISTSYGDDEQTVPQNYANRVCAELAQLGARGVTLLFSSGDNGVGKDGTCVSNDGKNTTKFLPSFPASCPYVTTVGGTRDVNPEQIAFDTRNGYVAGGGFSEYFPRPSYQNQAVTGYLKTLGAANKGLYNPKGRAYPDIAAQGFNYQIFYKGALTAVDGTSVSSPVAAGVLTNVNDALLAAGKKPLGFLNPLLYQSQGKGYNDISKGSVTGCGTNGFPSSKGWDAASGWGTPDFKAIRKALGV</sequence>
<dbReference type="SMART" id="SM00944">
    <property type="entry name" value="Pro-kuma_activ"/>
    <property type="match status" value="1"/>
</dbReference>
<reference evidence="18 20" key="1">
    <citation type="submission" date="2015-10" db="EMBL/GenBank/DDBJ databases">
        <title>The cercosporin biosynthetic gene cluster was horizontally transferred to several fungal lineages and shown to be expanded in Cercospora beticola based on microsynteny with recipient genomes.</title>
        <authorList>
            <person name="De Jonge R."/>
            <person name="Ebert M.K."/>
            <person name="Suttle J.C."/>
            <person name="Jurick Ii W.M."/>
            <person name="Secor G.A."/>
            <person name="Thomma B.P."/>
            <person name="Van De Peer Y."/>
            <person name="Bolton M.D."/>
        </authorList>
    </citation>
    <scope>NUCLEOTIDE SEQUENCE [LARGE SCALE GENOMIC DNA]</scope>
    <source>
        <strain evidence="18 20">09-40</strain>
    </source>
</reference>
<feature type="binding site" evidence="15">
    <location>
        <position position="571"/>
    </location>
    <ligand>
        <name>Ca(2+)</name>
        <dbReference type="ChEBI" id="CHEBI:29108"/>
    </ligand>
</feature>
<dbReference type="InterPro" id="IPR023828">
    <property type="entry name" value="Peptidase_S8_Ser-AS"/>
</dbReference>
<accession>A0A2G5HXT7</accession>
<evidence type="ECO:0000313" key="20">
    <source>
        <dbReference type="Proteomes" id="UP000230605"/>
    </source>
</evidence>
<feature type="active site" description="Charge relay system" evidence="15">
    <location>
        <position position="314"/>
    </location>
</feature>
<dbReference type="Gene3D" id="3.40.50.200">
    <property type="entry name" value="Peptidase S8/S53 domain"/>
    <property type="match status" value="1"/>
</dbReference>
<dbReference type="InterPro" id="IPR050819">
    <property type="entry name" value="Tripeptidyl-peptidase_I"/>
</dbReference>
<keyword evidence="9 15" id="KW-0378">Hydrolase</keyword>
<dbReference type="GO" id="GO:0006508">
    <property type="term" value="P:proteolysis"/>
    <property type="evidence" value="ECO:0007669"/>
    <property type="project" value="UniProtKB-KW"/>
</dbReference>
<dbReference type="InterPro" id="IPR000209">
    <property type="entry name" value="Peptidase_S8/S53_dom"/>
</dbReference>
<evidence type="ECO:0000256" key="9">
    <source>
        <dbReference type="ARBA" id="ARBA00022801"/>
    </source>
</evidence>
<evidence type="ECO:0000256" key="11">
    <source>
        <dbReference type="ARBA" id="ARBA00022837"/>
    </source>
</evidence>
<dbReference type="EMBL" id="CP134185">
    <property type="protein sequence ID" value="WPA98517.1"/>
    <property type="molecule type" value="Genomic_DNA"/>
</dbReference>
<reference evidence="19 21" key="2">
    <citation type="submission" date="2023-09" db="EMBL/GenBank/DDBJ databases">
        <title>Complete-Gapless Cercospora beticola genome.</title>
        <authorList>
            <person name="Wyatt N.A."/>
            <person name="Spanner R.E."/>
            <person name="Bolton M.D."/>
        </authorList>
    </citation>
    <scope>NUCLEOTIDE SEQUENCE [LARGE SCALE GENOMIC DNA]</scope>
    <source>
        <strain evidence="19">Cb09-40</strain>
    </source>
</reference>
<gene>
    <name evidence="18" type="ORF">CB0940_05921</name>
    <name evidence="19" type="ORF">RHO25_003129</name>
</gene>
<comment type="cofactor">
    <cofactor evidence="15">
        <name>Ca(2+)</name>
        <dbReference type="ChEBI" id="CHEBI:29108"/>
    </cofactor>
    <text evidence="15">Binds 1 Ca(2+) ion per subunit.</text>
</comment>
<protein>
    <recommendedName>
        <fullName evidence="4">tripeptidyl-peptidase II</fullName>
        <ecNumber evidence="4">3.4.14.10</ecNumber>
    </recommendedName>
</protein>
<dbReference type="Proteomes" id="UP001302367">
    <property type="component" value="Chromosome 2"/>
</dbReference>
<name>A0A2G5HXT7_CERBT</name>
<evidence type="ECO:0000256" key="16">
    <source>
        <dbReference type="SAM" id="SignalP"/>
    </source>
</evidence>
<keyword evidence="21" id="KW-1185">Reference proteome</keyword>
<dbReference type="OrthoDB" id="409122at2759"/>
<evidence type="ECO:0000256" key="10">
    <source>
        <dbReference type="ARBA" id="ARBA00022825"/>
    </source>
</evidence>
<dbReference type="InterPro" id="IPR015366">
    <property type="entry name" value="S53_propep"/>
</dbReference>
<feature type="domain" description="Peptidase S53" evidence="17">
    <location>
        <begin position="235"/>
        <end position="610"/>
    </location>
</feature>
<evidence type="ECO:0000259" key="17">
    <source>
        <dbReference type="PROSITE" id="PS51695"/>
    </source>
</evidence>
<keyword evidence="10 15" id="KW-0720">Serine protease</keyword>
<dbReference type="Pfam" id="PF09286">
    <property type="entry name" value="Pro-kuma_activ"/>
    <property type="match status" value="1"/>
</dbReference>
<feature type="active site" description="Charge relay system" evidence="15">
    <location>
        <position position="528"/>
    </location>
</feature>
<keyword evidence="14" id="KW-0325">Glycoprotein</keyword>
<keyword evidence="6 15" id="KW-0645">Protease</keyword>
<feature type="binding site" evidence="15">
    <location>
        <position position="589"/>
    </location>
    <ligand>
        <name>Ca(2+)</name>
        <dbReference type="ChEBI" id="CHEBI:29108"/>
    </ligand>
</feature>
<feature type="binding site" evidence="15">
    <location>
        <position position="570"/>
    </location>
    <ligand>
        <name>Ca(2+)</name>
        <dbReference type="ChEBI" id="CHEBI:29108"/>
    </ligand>
</feature>
<dbReference type="SUPFAM" id="SSF52743">
    <property type="entry name" value="Subtilisin-like"/>
    <property type="match status" value="1"/>
</dbReference>
<evidence type="ECO:0000256" key="5">
    <source>
        <dbReference type="ARBA" id="ARBA00022525"/>
    </source>
</evidence>